<evidence type="ECO:0000256" key="1">
    <source>
        <dbReference type="SAM" id="MobiDB-lite"/>
    </source>
</evidence>
<accession>A0AAQ4DYW0</accession>
<proteinExistence type="predicted"/>
<evidence type="ECO:0000313" key="2">
    <source>
        <dbReference type="EMBL" id="KAK8767650.1"/>
    </source>
</evidence>
<comment type="caution">
    <text evidence="2">The sequence shown here is derived from an EMBL/GenBank/DDBJ whole genome shotgun (WGS) entry which is preliminary data.</text>
</comment>
<name>A0AAQ4DYW0_AMBAM</name>
<reference evidence="2 3" key="1">
    <citation type="journal article" date="2023" name="Arcadia Sci">
        <title>De novo assembly of a long-read Amblyomma americanum tick genome.</title>
        <authorList>
            <person name="Chou S."/>
            <person name="Poskanzer K.E."/>
            <person name="Rollins M."/>
            <person name="Thuy-Boun P.S."/>
        </authorList>
    </citation>
    <scope>NUCLEOTIDE SEQUENCE [LARGE SCALE GENOMIC DNA]</scope>
    <source>
        <strain evidence="2">F_SG_1</strain>
        <tissue evidence="2">Salivary glands</tissue>
    </source>
</reference>
<dbReference type="Proteomes" id="UP001321473">
    <property type="component" value="Unassembled WGS sequence"/>
</dbReference>
<feature type="region of interest" description="Disordered" evidence="1">
    <location>
        <begin position="113"/>
        <end position="137"/>
    </location>
</feature>
<evidence type="ECO:0000313" key="3">
    <source>
        <dbReference type="Proteomes" id="UP001321473"/>
    </source>
</evidence>
<feature type="compositionally biased region" description="Basic and acidic residues" evidence="1">
    <location>
        <begin position="126"/>
        <end position="137"/>
    </location>
</feature>
<gene>
    <name evidence="2" type="ORF">V5799_005570</name>
</gene>
<dbReference type="EMBL" id="JARKHS020025248">
    <property type="protein sequence ID" value="KAK8767650.1"/>
    <property type="molecule type" value="Genomic_DNA"/>
</dbReference>
<keyword evidence="3" id="KW-1185">Reference proteome</keyword>
<sequence length="247" mass="27549">MSKVDVTSSSSDSSGGSADSVSISQYVEAVKVLETLQNACTSCEEAHFRVSDAQFTELSRRLRAILKYGMPSWCRQFSRYLFGESLQGSTDSPGHLAKERFWTATPVPLPLRTTRGSLRKPGCAAEGDKRNARRERNSVSIDRSIYPAHLAPKKTVKKKVRNICDQGPAPKQRKRNVELVDPELCSAVDDDDTWVDFHCVSRGGAWEELQKRLDSEQTDIATGPVCDSEAFYSLRAQVMFGTRSMEF</sequence>
<organism evidence="2 3">
    <name type="scientific">Amblyomma americanum</name>
    <name type="common">Lone star tick</name>
    <dbReference type="NCBI Taxonomy" id="6943"/>
    <lineage>
        <taxon>Eukaryota</taxon>
        <taxon>Metazoa</taxon>
        <taxon>Ecdysozoa</taxon>
        <taxon>Arthropoda</taxon>
        <taxon>Chelicerata</taxon>
        <taxon>Arachnida</taxon>
        <taxon>Acari</taxon>
        <taxon>Parasitiformes</taxon>
        <taxon>Ixodida</taxon>
        <taxon>Ixodoidea</taxon>
        <taxon>Ixodidae</taxon>
        <taxon>Amblyomminae</taxon>
        <taxon>Amblyomma</taxon>
    </lineage>
</organism>
<dbReference type="AlphaFoldDB" id="A0AAQ4DYW0"/>
<protein>
    <submittedName>
        <fullName evidence="2">Uncharacterized protein</fullName>
    </submittedName>
</protein>